<evidence type="ECO:0000313" key="4">
    <source>
        <dbReference type="EMBL" id="SPK76021.1"/>
    </source>
</evidence>
<feature type="DNA-binding region" description="H-T-H motif" evidence="2">
    <location>
        <begin position="33"/>
        <end position="52"/>
    </location>
</feature>
<accession>A0A375IPI8</accession>
<dbReference type="InterPro" id="IPR050109">
    <property type="entry name" value="HTH-type_TetR-like_transc_reg"/>
</dbReference>
<dbReference type="InterPro" id="IPR001647">
    <property type="entry name" value="HTH_TetR"/>
</dbReference>
<dbReference type="PANTHER" id="PTHR30055">
    <property type="entry name" value="HTH-TYPE TRANSCRIPTIONAL REGULATOR RUTR"/>
    <property type="match status" value="1"/>
</dbReference>
<geneLocation type="plasmid" evidence="4">
    <name>II</name>
</geneLocation>
<protein>
    <submittedName>
        <fullName evidence="4">Transcriptional regulator, TetR family</fullName>
    </submittedName>
</protein>
<evidence type="ECO:0000256" key="2">
    <source>
        <dbReference type="PROSITE-ProRule" id="PRU00335"/>
    </source>
</evidence>
<dbReference type="SUPFAM" id="SSF46689">
    <property type="entry name" value="Homeodomain-like"/>
    <property type="match status" value="1"/>
</dbReference>
<name>A0A375IPI8_9BURK</name>
<dbReference type="Proteomes" id="UP000255505">
    <property type="component" value="Plasmid II"/>
</dbReference>
<dbReference type="SUPFAM" id="SSF48498">
    <property type="entry name" value="Tetracyclin repressor-like, C-terminal domain"/>
    <property type="match status" value="1"/>
</dbReference>
<dbReference type="Pfam" id="PF00440">
    <property type="entry name" value="TetR_N"/>
    <property type="match status" value="1"/>
</dbReference>
<sequence>MGGGGMTQTSSARDRIMEAAARLFYRDGFRATGIDKIIAESGVAKMSLYRHFSSKDELIAAFLDWRHDFWMRWFVEEVESRFAVRQELSVLAEALGVWFGQEDFRGCAFINVVAETGSTGNPHHVEQAASHKRDLERYIAELADRIGLSNPGTVAADAMLVVEGMIVRFQMTHGVAIVDSGKRVFAQIEDAAAAKVREPEVV</sequence>
<dbReference type="InterPro" id="IPR009057">
    <property type="entry name" value="Homeodomain-like_sf"/>
</dbReference>
<dbReference type="InterPro" id="IPR036271">
    <property type="entry name" value="Tet_transcr_reg_TetR-rel_C_sf"/>
</dbReference>
<keyword evidence="1 2" id="KW-0238">DNA-binding</keyword>
<evidence type="ECO:0000313" key="5">
    <source>
        <dbReference type="Proteomes" id="UP000255505"/>
    </source>
</evidence>
<gene>
    <name evidence="4" type="ORF">CT19425_MP70181</name>
</gene>
<dbReference type="PROSITE" id="PS50977">
    <property type="entry name" value="HTH_TETR_2"/>
    <property type="match status" value="1"/>
</dbReference>
<dbReference type="GO" id="GO:0000976">
    <property type="term" value="F:transcription cis-regulatory region binding"/>
    <property type="evidence" value="ECO:0007669"/>
    <property type="project" value="TreeGrafter"/>
</dbReference>
<evidence type="ECO:0000259" key="3">
    <source>
        <dbReference type="PROSITE" id="PS50977"/>
    </source>
</evidence>
<dbReference type="PRINTS" id="PR00455">
    <property type="entry name" value="HTHTETR"/>
</dbReference>
<dbReference type="GO" id="GO:0003700">
    <property type="term" value="F:DNA-binding transcription factor activity"/>
    <property type="evidence" value="ECO:0007669"/>
    <property type="project" value="TreeGrafter"/>
</dbReference>
<feature type="domain" description="HTH tetR-type" evidence="3">
    <location>
        <begin position="10"/>
        <end position="70"/>
    </location>
</feature>
<organism evidence="4 5">
    <name type="scientific">Cupriavidus taiwanensis</name>
    <dbReference type="NCBI Taxonomy" id="164546"/>
    <lineage>
        <taxon>Bacteria</taxon>
        <taxon>Pseudomonadati</taxon>
        <taxon>Pseudomonadota</taxon>
        <taxon>Betaproteobacteria</taxon>
        <taxon>Burkholderiales</taxon>
        <taxon>Burkholderiaceae</taxon>
        <taxon>Cupriavidus</taxon>
    </lineage>
</organism>
<evidence type="ECO:0000256" key="1">
    <source>
        <dbReference type="ARBA" id="ARBA00023125"/>
    </source>
</evidence>
<proteinExistence type="predicted"/>
<keyword evidence="4" id="KW-0614">Plasmid</keyword>
<dbReference type="EMBL" id="LT991977">
    <property type="protein sequence ID" value="SPK76021.1"/>
    <property type="molecule type" value="Genomic_DNA"/>
</dbReference>
<dbReference type="Gene3D" id="1.10.357.10">
    <property type="entry name" value="Tetracycline Repressor, domain 2"/>
    <property type="match status" value="1"/>
</dbReference>
<dbReference type="AlphaFoldDB" id="A0A375IPI8"/>
<reference evidence="4 5" key="1">
    <citation type="submission" date="2018-01" db="EMBL/GenBank/DDBJ databases">
        <authorList>
            <person name="Gaut B.S."/>
            <person name="Morton B.R."/>
            <person name="Clegg M.T."/>
            <person name="Duvall M.R."/>
        </authorList>
    </citation>
    <scope>NUCLEOTIDE SEQUENCE [LARGE SCALE GENOMIC DNA]</scope>
    <source>
        <strain evidence="4">Cupriavidus taiwanensis LMG 19425</strain>
        <plasmid evidence="5">Plasmid ii</plasmid>
    </source>
</reference>
<dbReference type="PANTHER" id="PTHR30055:SF200">
    <property type="entry name" value="HTH-TYPE TRANSCRIPTIONAL REPRESSOR BDCR"/>
    <property type="match status" value="1"/>
</dbReference>